<keyword evidence="3" id="KW-1185">Reference proteome</keyword>
<comment type="caution">
    <text evidence="2">The sequence shown here is derived from an EMBL/GenBank/DDBJ whole genome shotgun (WGS) entry which is preliminary data.</text>
</comment>
<gene>
    <name evidence="2" type="ORF">NDU88_004438</name>
</gene>
<protein>
    <submittedName>
        <fullName evidence="2">Uncharacterized protein</fullName>
    </submittedName>
</protein>
<evidence type="ECO:0000313" key="3">
    <source>
        <dbReference type="Proteomes" id="UP001066276"/>
    </source>
</evidence>
<organism evidence="2 3">
    <name type="scientific">Pleurodeles waltl</name>
    <name type="common">Iberian ribbed newt</name>
    <dbReference type="NCBI Taxonomy" id="8319"/>
    <lineage>
        <taxon>Eukaryota</taxon>
        <taxon>Metazoa</taxon>
        <taxon>Chordata</taxon>
        <taxon>Craniata</taxon>
        <taxon>Vertebrata</taxon>
        <taxon>Euteleostomi</taxon>
        <taxon>Amphibia</taxon>
        <taxon>Batrachia</taxon>
        <taxon>Caudata</taxon>
        <taxon>Salamandroidea</taxon>
        <taxon>Salamandridae</taxon>
        <taxon>Pleurodelinae</taxon>
        <taxon>Pleurodeles</taxon>
    </lineage>
</organism>
<reference evidence="2" key="1">
    <citation type="journal article" date="2022" name="bioRxiv">
        <title>Sequencing and chromosome-scale assembly of the giantPleurodeles waltlgenome.</title>
        <authorList>
            <person name="Brown T."/>
            <person name="Elewa A."/>
            <person name="Iarovenko S."/>
            <person name="Subramanian E."/>
            <person name="Araus A.J."/>
            <person name="Petzold A."/>
            <person name="Susuki M."/>
            <person name="Suzuki K.-i.T."/>
            <person name="Hayashi T."/>
            <person name="Toyoda A."/>
            <person name="Oliveira C."/>
            <person name="Osipova E."/>
            <person name="Leigh N.D."/>
            <person name="Simon A."/>
            <person name="Yun M.H."/>
        </authorList>
    </citation>
    <scope>NUCLEOTIDE SEQUENCE</scope>
    <source>
        <strain evidence="2">20211129_DDA</strain>
        <tissue evidence="2">Liver</tissue>
    </source>
</reference>
<feature type="region of interest" description="Disordered" evidence="1">
    <location>
        <begin position="65"/>
        <end position="110"/>
    </location>
</feature>
<name>A0AAV7PG03_PLEWA</name>
<evidence type="ECO:0000313" key="2">
    <source>
        <dbReference type="EMBL" id="KAJ1126025.1"/>
    </source>
</evidence>
<accession>A0AAV7PG03</accession>
<proteinExistence type="predicted"/>
<dbReference type="EMBL" id="JANPWB010000011">
    <property type="protein sequence ID" value="KAJ1126025.1"/>
    <property type="molecule type" value="Genomic_DNA"/>
</dbReference>
<feature type="compositionally biased region" description="Polar residues" evidence="1">
    <location>
        <begin position="242"/>
        <end position="252"/>
    </location>
</feature>
<dbReference type="Proteomes" id="UP001066276">
    <property type="component" value="Chromosome 7"/>
</dbReference>
<dbReference type="AlphaFoldDB" id="A0AAV7PG03"/>
<sequence length="276" mass="28706">MWDSSRPTLPGKAPEIQLHRGCCAKPQLRAPPLCPAVGLSARARHPHLRILVPGRCPSPLLFPLSDVRDRHSPQGPLGGSPSGRSPGSQFSVTPGGGLQVPRPLNHGAQVPAEGPRLQWATGHPDRVQPSTHGTGLSEVFGALFVTLWVRSDAAGQYTPPPHLRPAYSSGAGCSFALPSPRSHLSSTARLSQMDSSSPPLVIGSVFRSGAPALYLRATCSLSGAPPSCPFVTLHGSGPHSPQGRTGSPQLGSQRLPGVPPLSPVQFGLIPTVVETG</sequence>
<evidence type="ECO:0000256" key="1">
    <source>
        <dbReference type="SAM" id="MobiDB-lite"/>
    </source>
</evidence>
<feature type="region of interest" description="Disordered" evidence="1">
    <location>
        <begin position="233"/>
        <end position="254"/>
    </location>
</feature>